<accession>A0A2P2LPS4</accession>
<keyword evidence="1" id="KW-0694">RNA-binding</keyword>
<feature type="domain" description="DRBM" evidence="2">
    <location>
        <begin position="1"/>
        <end position="61"/>
    </location>
</feature>
<evidence type="ECO:0000256" key="1">
    <source>
        <dbReference type="PROSITE-ProRule" id="PRU00266"/>
    </source>
</evidence>
<dbReference type="AlphaFoldDB" id="A0A2P2LPS4"/>
<dbReference type="SUPFAM" id="SSF54768">
    <property type="entry name" value="dsRNA-binding domain-like"/>
    <property type="match status" value="1"/>
</dbReference>
<dbReference type="EMBL" id="GGEC01039491">
    <property type="protein sequence ID" value="MBX19975.1"/>
    <property type="molecule type" value="Transcribed_RNA"/>
</dbReference>
<evidence type="ECO:0000313" key="3">
    <source>
        <dbReference type="EMBL" id="MBX19975.1"/>
    </source>
</evidence>
<name>A0A2P2LPS4_RHIMU</name>
<sequence>MTEGLGVNFLNSSPISANSIQKDEVHAQVEIDGQVLGRGIGSTWDEAKMQAAERALGSLRTMFGQFTQKRQGSPRFEIEISHSTDWIDSLSPSLSLNAISQTCKFCVSCLLECTDG</sequence>
<dbReference type="Pfam" id="PF00035">
    <property type="entry name" value="dsrm"/>
    <property type="match status" value="1"/>
</dbReference>
<protein>
    <recommendedName>
        <fullName evidence="2">DRBM domain-containing protein</fullName>
    </recommendedName>
</protein>
<proteinExistence type="predicted"/>
<evidence type="ECO:0000259" key="2">
    <source>
        <dbReference type="PROSITE" id="PS50137"/>
    </source>
</evidence>
<dbReference type="Gene3D" id="3.30.160.20">
    <property type="match status" value="1"/>
</dbReference>
<dbReference type="InterPro" id="IPR014720">
    <property type="entry name" value="dsRBD_dom"/>
</dbReference>
<reference evidence="3" key="1">
    <citation type="submission" date="2018-02" db="EMBL/GenBank/DDBJ databases">
        <title>Rhizophora mucronata_Transcriptome.</title>
        <authorList>
            <person name="Meera S.P."/>
            <person name="Sreeshan A."/>
            <person name="Augustine A."/>
        </authorList>
    </citation>
    <scope>NUCLEOTIDE SEQUENCE</scope>
    <source>
        <tissue evidence="3">Leaf</tissue>
    </source>
</reference>
<organism evidence="3">
    <name type="scientific">Rhizophora mucronata</name>
    <name type="common">Asiatic mangrove</name>
    <dbReference type="NCBI Taxonomy" id="61149"/>
    <lineage>
        <taxon>Eukaryota</taxon>
        <taxon>Viridiplantae</taxon>
        <taxon>Streptophyta</taxon>
        <taxon>Embryophyta</taxon>
        <taxon>Tracheophyta</taxon>
        <taxon>Spermatophyta</taxon>
        <taxon>Magnoliopsida</taxon>
        <taxon>eudicotyledons</taxon>
        <taxon>Gunneridae</taxon>
        <taxon>Pentapetalae</taxon>
        <taxon>rosids</taxon>
        <taxon>fabids</taxon>
        <taxon>Malpighiales</taxon>
        <taxon>Rhizophoraceae</taxon>
        <taxon>Rhizophora</taxon>
    </lineage>
</organism>
<dbReference type="GO" id="GO:0003723">
    <property type="term" value="F:RNA binding"/>
    <property type="evidence" value="ECO:0007669"/>
    <property type="project" value="UniProtKB-UniRule"/>
</dbReference>
<dbReference type="PROSITE" id="PS50137">
    <property type="entry name" value="DS_RBD"/>
    <property type="match status" value="1"/>
</dbReference>